<dbReference type="RefSeq" id="WP_067992435.1">
    <property type="nucleotide sequence ID" value="NZ_CP015596.1"/>
</dbReference>
<gene>
    <name evidence="2" type="ORF">A7U43_06350</name>
</gene>
<organism evidence="2 3">
    <name type="scientific">Mycobacterium adipatum</name>
    <dbReference type="NCBI Taxonomy" id="1682113"/>
    <lineage>
        <taxon>Bacteria</taxon>
        <taxon>Bacillati</taxon>
        <taxon>Actinomycetota</taxon>
        <taxon>Actinomycetes</taxon>
        <taxon>Mycobacteriales</taxon>
        <taxon>Mycobacteriaceae</taxon>
        <taxon>Mycobacterium</taxon>
    </lineage>
</organism>
<dbReference type="OrthoDB" id="3825558at2"/>
<feature type="transmembrane region" description="Helical" evidence="1">
    <location>
        <begin position="9"/>
        <end position="28"/>
    </location>
</feature>
<dbReference type="Pfam" id="PF11377">
    <property type="entry name" value="DUF3180"/>
    <property type="match status" value="1"/>
</dbReference>
<dbReference type="AlphaFoldDB" id="A0A172UIX9"/>
<keyword evidence="1" id="KW-1133">Transmembrane helix</keyword>
<keyword evidence="1" id="KW-0472">Membrane</keyword>
<evidence type="ECO:0008006" key="4">
    <source>
        <dbReference type="Google" id="ProtNLM"/>
    </source>
</evidence>
<keyword evidence="3" id="KW-1185">Reference proteome</keyword>
<evidence type="ECO:0000313" key="2">
    <source>
        <dbReference type="EMBL" id="ANE78995.1"/>
    </source>
</evidence>
<dbReference type="EMBL" id="CP015596">
    <property type="protein sequence ID" value="ANE78995.1"/>
    <property type="molecule type" value="Genomic_DNA"/>
</dbReference>
<feature type="transmembrane region" description="Helical" evidence="1">
    <location>
        <begin position="119"/>
        <end position="139"/>
    </location>
</feature>
<evidence type="ECO:0000256" key="1">
    <source>
        <dbReference type="SAM" id="Phobius"/>
    </source>
</evidence>
<dbReference type="KEGG" id="madi:A7U43_06350"/>
<accession>A0A172UIX9</accession>
<protein>
    <recommendedName>
        <fullName evidence="4">DUF3180 domain-containing protein</fullName>
    </recommendedName>
</protein>
<dbReference type="InterPro" id="IPR021517">
    <property type="entry name" value="DUF3180"/>
</dbReference>
<dbReference type="Proteomes" id="UP000077143">
    <property type="component" value="Chromosome"/>
</dbReference>
<evidence type="ECO:0000313" key="3">
    <source>
        <dbReference type="Proteomes" id="UP000077143"/>
    </source>
</evidence>
<keyword evidence="1" id="KW-0812">Transmembrane</keyword>
<name>A0A172UIX9_9MYCO</name>
<dbReference type="STRING" id="1682113.A7U43_06350"/>
<reference evidence="2 3" key="1">
    <citation type="submission" date="2016-05" db="EMBL/GenBank/DDBJ databases">
        <title>Complete genome sequence of a phthalic acid esters degrading Mycobacterium sp. YC-RL4.</title>
        <authorList>
            <person name="Ren L."/>
            <person name="Fan S."/>
            <person name="Ruth N."/>
            <person name="Jia Y."/>
            <person name="Wang J."/>
            <person name="Qiao C."/>
        </authorList>
    </citation>
    <scope>NUCLEOTIDE SEQUENCE [LARGE SCALE GENOMIC DNA]</scope>
    <source>
        <strain evidence="2 3">YC-RL4</strain>
    </source>
</reference>
<feature type="transmembrane region" description="Helical" evidence="1">
    <location>
        <begin position="88"/>
        <end position="107"/>
    </location>
</feature>
<sequence>MGPTRKRDLAAAVGIAAVVCYLLVTFLYRWFPPITLFSGVSLLAVAIAEAGWGYFVRSRIAGGQVGIGAGRLHPLAVARSVGIAKASAWVGALVLGWWIGVLAYLLPRRGIMRVAGEDTAGAVVAALCALALLAAGLWLQHCCKSPDDPKDKHDSYSGAAE</sequence>
<feature type="transmembrane region" description="Helical" evidence="1">
    <location>
        <begin position="34"/>
        <end position="55"/>
    </location>
</feature>
<proteinExistence type="predicted"/>